<dbReference type="GO" id="GO:0003677">
    <property type="term" value="F:DNA binding"/>
    <property type="evidence" value="ECO:0007669"/>
    <property type="project" value="UniProtKB-KW"/>
</dbReference>
<accession>A0A9W6V4H1</accession>
<dbReference type="Pfam" id="PF00196">
    <property type="entry name" value="GerE"/>
    <property type="match status" value="1"/>
</dbReference>
<gene>
    <name evidence="4" type="ORF">Kpho02_55770</name>
</gene>
<dbReference type="PANTHER" id="PTHR43214">
    <property type="entry name" value="TWO-COMPONENT RESPONSE REGULATOR"/>
    <property type="match status" value="1"/>
</dbReference>
<dbReference type="EMBL" id="BSSA01000023">
    <property type="protein sequence ID" value="GLW73278.1"/>
    <property type="molecule type" value="Genomic_DNA"/>
</dbReference>
<protein>
    <recommendedName>
        <fullName evidence="3">HTH luxR-type domain-containing protein</fullName>
    </recommendedName>
</protein>
<reference evidence="4" key="1">
    <citation type="submission" date="2023-02" db="EMBL/GenBank/DDBJ databases">
        <title>Kitasatospora phosalacinea NBRC 14627.</title>
        <authorList>
            <person name="Ichikawa N."/>
            <person name="Sato H."/>
            <person name="Tonouchi N."/>
        </authorList>
    </citation>
    <scope>NUCLEOTIDE SEQUENCE</scope>
    <source>
        <strain evidence="4">NBRC 14627</strain>
    </source>
</reference>
<evidence type="ECO:0000259" key="3">
    <source>
        <dbReference type="PROSITE" id="PS50043"/>
    </source>
</evidence>
<dbReference type="Proteomes" id="UP001165041">
    <property type="component" value="Unassembled WGS sequence"/>
</dbReference>
<dbReference type="SMART" id="SM00421">
    <property type="entry name" value="HTH_LUXR"/>
    <property type="match status" value="1"/>
</dbReference>
<organism evidence="4 5">
    <name type="scientific">Kitasatospora phosalacinea</name>
    <dbReference type="NCBI Taxonomy" id="2065"/>
    <lineage>
        <taxon>Bacteria</taxon>
        <taxon>Bacillati</taxon>
        <taxon>Actinomycetota</taxon>
        <taxon>Actinomycetes</taxon>
        <taxon>Kitasatosporales</taxon>
        <taxon>Streptomycetaceae</taxon>
        <taxon>Kitasatospora</taxon>
    </lineage>
</organism>
<feature type="region of interest" description="Disordered" evidence="2">
    <location>
        <begin position="1"/>
        <end position="20"/>
    </location>
</feature>
<dbReference type="InterPro" id="IPR039420">
    <property type="entry name" value="WalR-like"/>
</dbReference>
<keyword evidence="1" id="KW-0238">DNA-binding</keyword>
<evidence type="ECO:0000256" key="1">
    <source>
        <dbReference type="ARBA" id="ARBA00023125"/>
    </source>
</evidence>
<name>A0A9W6V4H1_9ACTN</name>
<proteinExistence type="predicted"/>
<comment type="caution">
    <text evidence="4">The sequence shown here is derived from an EMBL/GenBank/DDBJ whole genome shotgun (WGS) entry which is preliminary data.</text>
</comment>
<evidence type="ECO:0000313" key="4">
    <source>
        <dbReference type="EMBL" id="GLW73278.1"/>
    </source>
</evidence>
<dbReference type="InterPro" id="IPR036388">
    <property type="entry name" value="WH-like_DNA-bd_sf"/>
</dbReference>
<dbReference type="InterPro" id="IPR000792">
    <property type="entry name" value="Tscrpt_reg_LuxR_C"/>
</dbReference>
<dbReference type="RefSeq" id="WP_285738923.1">
    <property type="nucleotide sequence ID" value="NZ_BSSA01000023.1"/>
</dbReference>
<feature type="domain" description="HTH luxR-type" evidence="3">
    <location>
        <begin position="173"/>
        <end position="238"/>
    </location>
</feature>
<evidence type="ECO:0000313" key="5">
    <source>
        <dbReference type="Proteomes" id="UP001165041"/>
    </source>
</evidence>
<dbReference type="AlphaFoldDB" id="A0A9W6V4H1"/>
<dbReference type="PROSITE" id="PS50043">
    <property type="entry name" value="HTH_LUXR_2"/>
    <property type="match status" value="1"/>
</dbReference>
<evidence type="ECO:0000256" key="2">
    <source>
        <dbReference type="SAM" id="MobiDB-lite"/>
    </source>
</evidence>
<dbReference type="InterPro" id="IPR016032">
    <property type="entry name" value="Sig_transdc_resp-reg_C-effctor"/>
</dbReference>
<dbReference type="Gene3D" id="1.10.10.10">
    <property type="entry name" value="Winged helix-like DNA-binding domain superfamily/Winged helix DNA-binding domain"/>
    <property type="match status" value="1"/>
</dbReference>
<dbReference type="GO" id="GO:0006355">
    <property type="term" value="P:regulation of DNA-templated transcription"/>
    <property type="evidence" value="ECO:0007669"/>
    <property type="project" value="InterPro"/>
</dbReference>
<sequence>MRRIPQPRAGGGTPVGERTGRLAAEVEQGAVAEVLSRALRAMEPGTGTVRLVGRFAAEAVGRPGSEVARFVRGEVLPRGHRLRLLLPPGVARGEGVRELLARMSAEEVEVRVSASVPLPGLAFLGSELALVHTGAGQGRPQVLLAFQEAVLGLQRIQQDLWEHARELSGERAADTGGLRLDPTQAEVLRMLGAGMKDDAAARQMNVSVRTYRRHVAAILKHLEVDSRFEAGLRVAELGLLRAS</sequence>
<dbReference type="SUPFAM" id="SSF46894">
    <property type="entry name" value="C-terminal effector domain of the bipartite response regulators"/>
    <property type="match status" value="1"/>
</dbReference>